<protein>
    <submittedName>
        <fullName evidence="2">Uncharacterized protein</fullName>
    </submittedName>
</protein>
<evidence type="ECO:0000313" key="2">
    <source>
        <dbReference type="EMBL" id="KAJ8955750.1"/>
    </source>
</evidence>
<accession>A0AAV8YYD1</accession>
<proteinExistence type="predicted"/>
<gene>
    <name evidence="2" type="ORF">NQ318_008622</name>
</gene>
<evidence type="ECO:0000256" key="1">
    <source>
        <dbReference type="SAM" id="MobiDB-lite"/>
    </source>
</evidence>
<comment type="caution">
    <text evidence="2">The sequence shown here is derived from an EMBL/GenBank/DDBJ whole genome shotgun (WGS) entry which is preliminary data.</text>
</comment>
<dbReference type="EMBL" id="JAPWTK010000036">
    <property type="protein sequence ID" value="KAJ8955750.1"/>
    <property type="molecule type" value="Genomic_DNA"/>
</dbReference>
<organism evidence="2 3">
    <name type="scientific">Aromia moschata</name>
    <dbReference type="NCBI Taxonomy" id="1265417"/>
    <lineage>
        <taxon>Eukaryota</taxon>
        <taxon>Metazoa</taxon>
        <taxon>Ecdysozoa</taxon>
        <taxon>Arthropoda</taxon>
        <taxon>Hexapoda</taxon>
        <taxon>Insecta</taxon>
        <taxon>Pterygota</taxon>
        <taxon>Neoptera</taxon>
        <taxon>Endopterygota</taxon>
        <taxon>Coleoptera</taxon>
        <taxon>Polyphaga</taxon>
        <taxon>Cucujiformia</taxon>
        <taxon>Chrysomeloidea</taxon>
        <taxon>Cerambycidae</taxon>
        <taxon>Cerambycinae</taxon>
        <taxon>Callichromatini</taxon>
        <taxon>Aromia</taxon>
    </lineage>
</organism>
<feature type="region of interest" description="Disordered" evidence="1">
    <location>
        <begin position="12"/>
        <end position="43"/>
    </location>
</feature>
<evidence type="ECO:0000313" key="3">
    <source>
        <dbReference type="Proteomes" id="UP001162162"/>
    </source>
</evidence>
<sequence length="153" mass="17534">MLHPFLHCQSVRKTGHPSVAQSHSSEWTEINLDNSSPEEDVPYTKLDGEIEKPKLTKQKTLPNPKLDHEFSSIKSKMKLDSSLSNWITRSSAKNEEMPFNNSRRQSLDNLLGPTSEKVKEIFSQGMMMLNISSLTERRNSEPKSGNHRREIKE</sequence>
<dbReference type="Proteomes" id="UP001162162">
    <property type="component" value="Unassembled WGS sequence"/>
</dbReference>
<keyword evidence="3" id="KW-1185">Reference proteome</keyword>
<reference evidence="2" key="1">
    <citation type="journal article" date="2023" name="Insect Mol. Biol.">
        <title>Genome sequencing provides insights into the evolution of gene families encoding plant cell wall-degrading enzymes in longhorned beetles.</title>
        <authorList>
            <person name="Shin N.R."/>
            <person name="Okamura Y."/>
            <person name="Kirsch R."/>
            <person name="Pauchet Y."/>
        </authorList>
    </citation>
    <scope>NUCLEOTIDE SEQUENCE</scope>
    <source>
        <strain evidence="2">AMC_N1</strain>
    </source>
</reference>
<name>A0AAV8YYD1_9CUCU</name>
<feature type="compositionally biased region" description="Polar residues" evidence="1">
    <location>
        <begin position="19"/>
        <end position="35"/>
    </location>
</feature>
<feature type="region of interest" description="Disordered" evidence="1">
    <location>
        <begin position="132"/>
        <end position="153"/>
    </location>
</feature>
<dbReference type="AlphaFoldDB" id="A0AAV8YYD1"/>